<protein>
    <submittedName>
        <fullName evidence="1">Uncharacterized protein</fullName>
    </submittedName>
</protein>
<evidence type="ECO:0000313" key="1">
    <source>
        <dbReference type="EMBL" id="KAL0305712.1"/>
    </source>
</evidence>
<organism evidence="1">
    <name type="scientific">Sesamum radiatum</name>
    <name type="common">Black benniseed</name>
    <dbReference type="NCBI Taxonomy" id="300843"/>
    <lineage>
        <taxon>Eukaryota</taxon>
        <taxon>Viridiplantae</taxon>
        <taxon>Streptophyta</taxon>
        <taxon>Embryophyta</taxon>
        <taxon>Tracheophyta</taxon>
        <taxon>Spermatophyta</taxon>
        <taxon>Magnoliopsida</taxon>
        <taxon>eudicotyledons</taxon>
        <taxon>Gunneridae</taxon>
        <taxon>Pentapetalae</taxon>
        <taxon>asterids</taxon>
        <taxon>lamiids</taxon>
        <taxon>Lamiales</taxon>
        <taxon>Pedaliaceae</taxon>
        <taxon>Sesamum</taxon>
    </lineage>
</organism>
<dbReference type="EMBL" id="JACGWJ010000028">
    <property type="protein sequence ID" value="KAL0305712.1"/>
    <property type="molecule type" value="Genomic_DNA"/>
</dbReference>
<sequence length="121" mass="13413">MPGNSCVCACILKRTKSERETESCLDPCSLRAENRIVPVSSPTRHSAILVFWFCGPRKVGLRGFLLRTVLEFTTFTMRVWPFVPGFKASTLTKTGLRSPGLFPAAAPCCRCVVGDLVHRPR</sequence>
<reference evidence="1" key="2">
    <citation type="journal article" date="2024" name="Plant">
        <title>Genomic evolution and insights into agronomic trait innovations of Sesamum species.</title>
        <authorList>
            <person name="Miao H."/>
            <person name="Wang L."/>
            <person name="Qu L."/>
            <person name="Liu H."/>
            <person name="Sun Y."/>
            <person name="Le M."/>
            <person name="Wang Q."/>
            <person name="Wei S."/>
            <person name="Zheng Y."/>
            <person name="Lin W."/>
            <person name="Duan Y."/>
            <person name="Cao H."/>
            <person name="Xiong S."/>
            <person name="Wang X."/>
            <person name="Wei L."/>
            <person name="Li C."/>
            <person name="Ma Q."/>
            <person name="Ju M."/>
            <person name="Zhao R."/>
            <person name="Li G."/>
            <person name="Mu C."/>
            <person name="Tian Q."/>
            <person name="Mei H."/>
            <person name="Zhang T."/>
            <person name="Gao T."/>
            <person name="Zhang H."/>
        </authorList>
    </citation>
    <scope>NUCLEOTIDE SEQUENCE</scope>
    <source>
        <strain evidence="1">G02</strain>
    </source>
</reference>
<reference evidence="1" key="1">
    <citation type="submission" date="2020-06" db="EMBL/GenBank/DDBJ databases">
        <authorList>
            <person name="Li T."/>
            <person name="Hu X."/>
            <person name="Zhang T."/>
            <person name="Song X."/>
            <person name="Zhang H."/>
            <person name="Dai N."/>
            <person name="Sheng W."/>
            <person name="Hou X."/>
            <person name="Wei L."/>
        </authorList>
    </citation>
    <scope>NUCLEOTIDE SEQUENCE</scope>
    <source>
        <strain evidence="1">G02</strain>
        <tissue evidence="1">Leaf</tissue>
    </source>
</reference>
<comment type="caution">
    <text evidence="1">The sequence shown here is derived from an EMBL/GenBank/DDBJ whole genome shotgun (WGS) entry which is preliminary data.</text>
</comment>
<gene>
    <name evidence="1" type="ORF">Sradi_5988500</name>
</gene>
<accession>A0AAW2KGZ0</accession>
<name>A0AAW2KGZ0_SESRA</name>
<dbReference type="AlphaFoldDB" id="A0AAW2KGZ0"/>
<proteinExistence type="predicted"/>